<dbReference type="Gene3D" id="2.70.98.10">
    <property type="match status" value="1"/>
</dbReference>
<keyword evidence="6" id="KW-1133">Transmembrane helix</keyword>
<dbReference type="InterPro" id="IPR012970">
    <property type="entry name" value="Lyase_8_alpha_N"/>
</dbReference>
<dbReference type="Pfam" id="PF07554">
    <property type="entry name" value="FIVAR"/>
    <property type="match status" value="4"/>
</dbReference>
<dbReference type="GO" id="GO:0016837">
    <property type="term" value="F:carbon-oxygen lyase activity, acting on polysaccharides"/>
    <property type="evidence" value="ECO:0007669"/>
    <property type="project" value="UniProtKB-ARBA"/>
</dbReference>
<comment type="similarity">
    <text evidence="1">Belongs to the polysaccharide lyase 8 family.</text>
</comment>
<dbReference type="SUPFAM" id="SSF74650">
    <property type="entry name" value="Galactose mutarotase-like"/>
    <property type="match status" value="1"/>
</dbReference>
<feature type="coiled-coil region" evidence="4">
    <location>
        <begin position="1480"/>
        <end position="1579"/>
    </location>
</feature>
<protein>
    <submittedName>
        <fullName evidence="8">F5/8 type C domain-containing protein</fullName>
    </submittedName>
</protein>
<dbReference type="InterPro" id="IPR014718">
    <property type="entry name" value="GH-type_carb-bd"/>
</dbReference>
<dbReference type="Pfam" id="PF08124">
    <property type="entry name" value="Lyase_8_N"/>
    <property type="match status" value="1"/>
</dbReference>
<dbReference type="SUPFAM" id="SSF49785">
    <property type="entry name" value="Galactose-binding domain-like"/>
    <property type="match status" value="5"/>
</dbReference>
<evidence type="ECO:0000259" key="7">
    <source>
        <dbReference type="PROSITE" id="PS50022"/>
    </source>
</evidence>
<dbReference type="InterPro" id="IPR011013">
    <property type="entry name" value="Gal_mutarotase_sf_dom"/>
</dbReference>
<dbReference type="InterPro" id="IPR004103">
    <property type="entry name" value="Lyase_8_C"/>
</dbReference>
<feature type="compositionally biased region" description="Basic and acidic residues" evidence="5">
    <location>
        <begin position="1698"/>
        <end position="1717"/>
    </location>
</feature>
<dbReference type="GeneID" id="98915257"/>
<dbReference type="Pfam" id="PF22633">
    <property type="entry name" value="F5_F8_type_C_2"/>
    <property type="match status" value="3"/>
</dbReference>
<evidence type="ECO:0000313" key="8">
    <source>
        <dbReference type="EMBL" id="TCV99620.1"/>
    </source>
</evidence>
<organism evidence="8 9">
    <name type="scientific">Longibaculum muris</name>
    <dbReference type="NCBI Taxonomy" id="1796628"/>
    <lineage>
        <taxon>Bacteria</taxon>
        <taxon>Bacillati</taxon>
        <taxon>Bacillota</taxon>
        <taxon>Erysipelotrichia</taxon>
        <taxon>Erysipelotrichales</taxon>
        <taxon>Coprobacillaceae</taxon>
        <taxon>Longibaculum</taxon>
    </lineage>
</organism>
<evidence type="ECO:0000313" key="9">
    <source>
        <dbReference type="Proteomes" id="UP000295515"/>
    </source>
</evidence>
<dbReference type="GO" id="GO:0030246">
    <property type="term" value="F:carbohydrate binding"/>
    <property type="evidence" value="ECO:0007669"/>
    <property type="project" value="InterPro"/>
</dbReference>
<dbReference type="InterPro" id="IPR000421">
    <property type="entry name" value="FA58C"/>
</dbReference>
<feature type="transmembrane region" description="Helical" evidence="6">
    <location>
        <begin position="1739"/>
        <end position="1757"/>
    </location>
</feature>
<dbReference type="PROSITE" id="PS50022">
    <property type="entry name" value="FA58C_3"/>
    <property type="match status" value="5"/>
</dbReference>
<dbReference type="Pfam" id="PF02884">
    <property type="entry name" value="Lyase_8_C"/>
    <property type="match status" value="1"/>
</dbReference>
<keyword evidence="9" id="KW-1185">Reference proteome</keyword>
<dbReference type="Gene3D" id="1.20.1270.90">
    <property type="entry name" value="AF1782-like"/>
    <property type="match status" value="4"/>
</dbReference>
<evidence type="ECO:0000256" key="4">
    <source>
        <dbReference type="SAM" id="Coils"/>
    </source>
</evidence>
<feature type="domain" description="F5/8 type C" evidence="7">
    <location>
        <begin position="1284"/>
        <end position="1426"/>
    </location>
</feature>
<feature type="domain" description="F5/8 type C" evidence="7">
    <location>
        <begin position="714"/>
        <end position="805"/>
    </location>
</feature>
<dbReference type="InterPro" id="IPR008929">
    <property type="entry name" value="Chondroitin_lyas"/>
</dbReference>
<name>A0A4R3Z1L0_9FIRM</name>
<keyword evidence="6" id="KW-0812">Transmembrane</keyword>
<dbReference type="Proteomes" id="UP000295515">
    <property type="component" value="Unassembled WGS sequence"/>
</dbReference>
<proteinExistence type="inferred from homology"/>
<dbReference type="Gene3D" id="2.60.120.260">
    <property type="entry name" value="Galactose-binding domain-like"/>
    <property type="match status" value="5"/>
</dbReference>
<dbReference type="InterPro" id="IPR011071">
    <property type="entry name" value="Lyase_8-like_C"/>
</dbReference>
<evidence type="ECO:0000256" key="5">
    <source>
        <dbReference type="SAM" id="MobiDB-lite"/>
    </source>
</evidence>
<evidence type="ECO:0000256" key="3">
    <source>
        <dbReference type="ARBA" id="ARBA00023239"/>
    </source>
</evidence>
<dbReference type="InterPro" id="IPR008979">
    <property type="entry name" value="Galactose-bd-like_sf"/>
</dbReference>
<dbReference type="Gene3D" id="2.60.220.10">
    <property type="entry name" value="Polysaccharide lyase family 8-like, C-terminal"/>
    <property type="match status" value="1"/>
</dbReference>
<comment type="caution">
    <text evidence="8">The sequence shown here is derived from an EMBL/GenBank/DDBJ whole genome shotgun (WGS) entry which is preliminary data.</text>
</comment>
<keyword evidence="3" id="KW-0456">Lyase</keyword>
<keyword evidence="6" id="KW-0472">Membrane</keyword>
<reference evidence="8 9" key="1">
    <citation type="submission" date="2019-03" db="EMBL/GenBank/DDBJ databases">
        <title>Genomic Encyclopedia of Type Strains, Phase IV (KMG-IV): sequencing the most valuable type-strain genomes for metagenomic binning, comparative biology and taxonomic classification.</title>
        <authorList>
            <person name="Goeker M."/>
        </authorList>
    </citation>
    <scope>NUCLEOTIDE SEQUENCE [LARGE SCALE GENOMIC DNA]</scope>
    <source>
        <strain evidence="8 9">DSM 29487</strain>
    </source>
</reference>
<dbReference type="InterPro" id="IPR038970">
    <property type="entry name" value="Lyase_8"/>
</dbReference>
<keyword evidence="4" id="KW-0175">Coiled coil</keyword>
<dbReference type="InterPro" id="IPR003159">
    <property type="entry name" value="Lyase_8_central_dom"/>
</dbReference>
<dbReference type="GO" id="GO:0005975">
    <property type="term" value="P:carbohydrate metabolic process"/>
    <property type="evidence" value="ECO:0007669"/>
    <property type="project" value="InterPro"/>
</dbReference>
<gene>
    <name evidence="8" type="ORF">EDD60_10861</name>
</gene>
<feature type="domain" description="F5/8 type C" evidence="7">
    <location>
        <begin position="990"/>
        <end position="1126"/>
    </location>
</feature>
<dbReference type="EMBL" id="SMCQ01000008">
    <property type="protein sequence ID" value="TCV99620.1"/>
    <property type="molecule type" value="Genomic_DNA"/>
</dbReference>
<accession>A0A4R3Z1L0</accession>
<dbReference type="RefSeq" id="WP_132226345.1">
    <property type="nucleotide sequence ID" value="NZ_JANKBF010000015.1"/>
</dbReference>
<feature type="region of interest" description="Disordered" evidence="5">
    <location>
        <begin position="1698"/>
        <end position="1735"/>
    </location>
</feature>
<dbReference type="PANTHER" id="PTHR38481">
    <property type="entry name" value="HYALURONATE LYASE"/>
    <property type="match status" value="1"/>
</dbReference>
<dbReference type="Gene3D" id="1.50.10.100">
    <property type="entry name" value="Chondroitin AC/alginate lyase"/>
    <property type="match status" value="1"/>
</dbReference>
<keyword evidence="2" id="KW-0732">Signal</keyword>
<evidence type="ECO:0000256" key="2">
    <source>
        <dbReference type="ARBA" id="ARBA00022729"/>
    </source>
</evidence>
<evidence type="ECO:0000256" key="1">
    <source>
        <dbReference type="ARBA" id="ARBA00006699"/>
    </source>
</evidence>
<dbReference type="PANTHER" id="PTHR38481:SF1">
    <property type="entry name" value="HYALURONATE LYASE"/>
    <property type="match status" value="1"/>
</dbReference>
<feature type="domain" description="F5/8 type C" evidence="7">
    <location>
        <begin position="1136"/>
        <end position="1277"/>
    </location>
</feature>
<dbReference type="Pfam" id="PF00754">
    <property type="entry name" value="F5_F8_type_C"/>
    <property type="match status" value="2"/>
</dbReference>
<evidence type="ECO:0000256" key="6">
    <source>
        <dbReference type="SAM" id="Phobius"/>
    </source>
</evidence>
<dbReference type="GO" id="GO:0005576">
    <property type="term" value="C:extracellular region"/>
    <property type="evidence" value="ECO:0007669"/>
    <property type="project" value="InterPro"/>
</dbReference>
<feature type="domain" description="F5/8 type C" evidence="7">
    <location>
        <begin position="842"/>
        <end position="989"/>
    </location>
</feature>
<dbReference type="SUPFAM" id="SSF49863">
    <property type="entry name" value="Hyaluronate lyase-like, C-terminal domain"/>
    <property type="match status" value="1"/>
</dbReference>
<dbReference type="Pfam" id="PF02278">
    <property type="entry name" value="Lyase_8"/>
    <property type="match status" value="1"/>
</dbReference>
<sequence>MLKKTNKIILVLTLILSLIFGQGSVVRATSQTDMNLIKSRLKEYFLALDTIDDGAKVETCYVSQAEDYLKLINEEGAFEDVDYNAHNNAANGAAWSPYLALDRLQAIAIAYHKEGNALYHSEAAKNGLDKAIKYWSTQGKRDNKPDGPYSKNWWENEVGVQLRFSRIALFMDGIISQEAQDIMLTKLLEREPVKYGTGQNELWRDQNWVYHALLTNDAKKLKEMVTDYLDYCLLTQEDDVTAEAVQVDNSYYMHGRQFYSNGYGMSMFRDMSFWIYMLRGTEFAINQEVVTRMGNYMLNGTSWTIRGDIMELYLGYRPYKYEVGYKNYAAEYIEPLKRMIDSDPLRANEYQKVLDNIEGKTTSNGKDGNYYMWRSGYASHMRDGYGVNIKMDSKSVIGGEWRGSWPAGKDEGQLIYWTSSAASTITVDGDEYTNVFPTYDWAHCPGTTTAARIVKDYANSGRFTNGTDHMIGVTNGKYGATSYAMNKKNTQASKGYFFFDDEFVALGAGITSKESVAINTTLNQSEADNVIVNNQKVAEGTKKKEYTTKWLYNDKVGYVFPKEEKVVVSNALQADNPSLWPEDKKKSTPATFTAWLDHGVKPVDASYAYIVVPNTTAENVSEYANDIPVTIVSNTKEIQAVRHDGLKQTQINFYKAGTLEYKPGYTITVDQPCSVMIDESKQQREITVAANDYVAHRTVHVDLSYDEVNTSTVFTTRALPYAGQSITLSEGEDARYVASSYTEGHSPKYVVDENTSTYWESQGNKDEWVSVFTGTDQYIKDMNILWGDQYATEYDVYISQDGEDYQLISSVKDGKGKEETINIGKICHYVKIVMKSAKDKHYQIKELTFNEGKLLSLNQPTTTSSISNVDSSLVGSLAVDGDTSTRWASKRDSNDEWISIDLGKESNMNAVVINWEAACSDNYQIEVSSDNKNWKTVKSSLKTDQTLTDEINFDEAVTGRYIKVHSLKSRIVSGKNYGINIFEIKVYGTASNIALNKPAKARSEYSSSLSAKNAFDGSVEKTNSFQSRWASDRKHNDDWIYVDLQASYEISNIVLNWEDAYAKEYKLQVSEDGENWTDITHVTEGKAGITEFNYEEPTTGRYVRMLGVEPVNKFGYSIWEFEVYGALVGEQSEPEPEEINIALNKPSKASSEYIDGGKQYYSSLAFDGSSATINGKQSRWVSNRDYSNDEWIYVDLEDTYDISKIVLNWEGDSKHEYKILVSDDQETWQEVIHRTDGIGIQEIKLDELITGRYVKMQGVKVGAKYGYSLWEFEVYGELTEKPNTTNIALNKPSKASSEFIDPKDGNKQYYSSLAFDGNTDKINDQQSRWVSNRKSNDEWIYVDLQDNYYISKIVLNWEGACGKEYKLQVSNDGENWTDITHVTNGSAGIKEFKYEADTIGRYVRMLGIQPVGEFGYSLWEFEVYGVSLKGDLKAYYDENKNIDTSLYTSASVSKYQEALENVIAVYKNKKATPEEILDAKKQLKNAIESLVKKADKKALEEAINKAQEVDKELYIQDTVKELEKVLEDVKAIYEDETATQKQVDKAVEDLNAAIKALVKKADKKALEEAINKAQEVDKELYIQDTVKELEKVLEDVKAIYVDENATQKQVDKAVEDLNAAIKALVKKADKKALEKAIQEAKAIDTKLYTDETVEVLTAVLKEAEEIYKDETATQETVDAIVKKLQEAVEKLEEKEVDIVVTPDKPDENKPDENKPGEPEQNNNQPTTEEKVETSDNTQYQMYIGLLGISMCAMALLINKKKKNQVK</sequence>
<dbReference type="SUPFAM" id="SSF48230">
    <property type="entry name" value="Chondroitin AC/alginate lyase"/>
    <property type="match status" value="1"/>
</dbReference>